<gene>
    <name evidence="2" type="ORF">D3879_01530</name>
</gene>
<reference evidence="2 3" key="1">
    <citation type="submission" date="2018-09" db="EMBL/GenBank/DDBJ databases">
        <authorList>
            <person name="Zhu H."/>
        </authorList>
    </citation>
    <scope>NUCLEOTIDE SEQUENCE [LARGE SCALE GENOMIC DNA]</scope>
    <source>
        <strain evidence="2 3">K1S02-6</strain>
    </source>
</reference>
<evidence type="ECO:0000313" key="2">
    <source>
        <dbReference type="EMBL" id="RJG12035.1"/>
    </source>
</evidence>
<proteinExistence type="predicted"/>
<dbReference type="Proteomes" id="UP000284021">
    <property type="component" value="Unassembled WGS sequence"/>
</dbReference>
<dbReference type="AlphaFoldDB" id="A0A418XHY1"/>
<organism evidence="2 3">
    <name type="scientific">Pseudomonas cavernicola</name>
    <dbReference type="NCBI Taxonomy" id="2320866"/>
    <lineage>
        <taxon>Bacteria</taxon>
        <taxon>Pseudomonadati</taxon>
        <taxon>Pseudomonadota</taxon>
        <taxon>Gammaproteobacteria</taxon>
        <taxon>Pseudomonadales</taxon>
        <taxon>Pseudomonadaceae</taxon>
        <taxon>Pseudomonas</taxon>
    </lineage>
</organism>
<sequence>MASATAGSGTAMAAGVAGGTAAGFGNVAATAALTSMASAATVSAINNKGNLGAVVKETFSWDSLKGYMTAAG</sequence>
<evidence type="ECO:0000313" key="3">
    <source>
        <dbReference type="Proteomes" id="UP000284021"/>
    </source>
</evidence>
<dbReference type="Pfam" id="PF04830">
    <property type="entry name" value="DUF637"/>
    <property type="match status" value="1"/>
</dbReference>
<dbReference type="EMBL" id="QYUR01000002">
    <property type="protein sequence ID" value="RJG12035.1"/>
    <property type="molecule type" value="Genomic_DNA"/>
</dbReference>
<name>A0A418XHY1_9PSED</name>
<evidence type="ECO:0000259" key="1">
    <source>
        <dbReference type="Pfam" id="PF04830"/>
    </source>
</evidence>
<comment type="caution">
    <text evidence="2">The sequence shown here is derived from an EMBL/GenBank/DDBJ whole genome shotgun (WGS) entry which is preliminary data.</text>
</comment>
<accession>A0A418XHY1</accession>
<dbReference type="InterPro" id="IPR006915">
    <property type="entry name" value="DUF637_hemagglutn_put"/>
</dbReference>
<feature type="domain" description="DUF637" evidence="1">
    <location>
        <begin position="28"/>
        <end position="71"/>
    </location>
</feature>
<keyword evidence="3" id="KW-1185">Reference proteome</keyword>
<protein>
    <recommendedName>
        <fullName evidence="1">DUF637 domain-containing protein</fullName>
    </recommendedName>
</protein>